<sequence>MEESEPSQLQGALRNYLNSRDSGYQCVSGNTEEYVIYVHLLKVTIFTLSGIAGLILIGINSKSYSDFFLYVAYFFTIWLCFAFLLFYKNVPWRYIVRLFRRNCCPWISPVVSADDRDIQTEEHTACQAAIEHNTTDNQTACHHAAQQDSSEEAEEQTAPFALRKYFPSGNIFRVFCCPRSCYSTVSTENLSIGTEEYTALHESEQSVHQLDRILEQTILVPLTMQDTSEVSAKLQIVEQRLLRYLLSNTEEQEFPSNE</sequence>
<evidence type="ECO:0000313" key="3">
    <source>
        <dbReference type="Proteomes" id="UP001497382"/>
    </source>
</evidence>
<accession>A0AAV2B3D1</accession>
<organism evidence="2 3">
    <name type="scientific">Larinioides sclopetarius</name>
    <dbReference type="NCBI Taxonomy" id="280406"/>
    <lineage>
        <taxon>Eukaryota</taxon>
        <taxon>Metazoa</taxon>
        <taxon>Ecdysozoa</taxon>
        <taxon>Arthropoda</taxon>
        <taxon>Chelicerata</taxon>
        <taxon>Arachnida</taxon>
        <taxon>Araneae</taxon>
        <taxon>Araneomorphae</taxon>
        <taxon>Entelegynae</taxon>
        <taxon>Araneoidea</taxon>
        <taxon>Araneidae</taxon>
        <taxon>Larinioides</taxon>
    </lineage>
</organism>
<proteinExistence type="predicted"/>
<dbReference type="Proteomes" id="UP001497382">
    <property type="component" value="Unassembled WGS sequence"/>
</dbReference>
<dbReference type="AlphaFoldDB" id="A0AAV2B3D1"/>
<keyword evidence="1" id="KW-0472">Membrane</keyword>
<reference evidence="2 3" key="1">
    <citation type="submission" date="2024-04" db="EMBL/GenBank/DDBJ databases">
        <authorList>
            <person name="Rising A."/>
            <person name="Reimegard J."/>
            <person name="Sonavane S."/>
            <person name="Akerstrom W."/>
            <person name="Nylinder S."/>
            <person name="Hedman E."/>
            <person name="Kallberg Y."/>
        </authorList>
    </citation>
    <scope>NUCLEOTIDE SEQUENCE [LARGE SCALE GENOMIC DNA]</scope>
</reference>
<dbReference type="EMBL" id="CAXIEN010000263">
    <property type="protein sequence ID" value="CAL1290376.1"/>
    <property type="molecule type" value="Genomic_DNA"/>
</dbReference>
<name>A0AAV2B3D1_9ARAC</name>
<comment type="caution">
    <text evidence="2">The sequence shown here is derived from an EMBL/GenBank/DDBJ whole genome shotgun (WGS) entry which is preliminary data.</text>
</comment>
<protein>
    <submittedName>
        <fullName evidence="2">Uncharacterized protein</fullName>
    </submittedName>
</protein>
<keyword evidence="1" id="KW-1133">Transmembrane helix</keyword>
<evidence type="ECO:0000256" key="1">
    <source>
        <dbReference type="SAM" id="Phobius"/>
    </source>
</evidence>
<keyword evidence="3" id="KW-1185">Reference proteome</keyword>
<keyword evidence="1" id="KW-0812">Transmembrane</keyword>
<evidence type="ECO:0000313" key="2">
    <source>
        <dbReference type="EMBL" id="CAL1290376.1"/>
    </source>
</evidence>
<feature type="transmembrane region" description="Helical" evidence="1">
    <location>
        <begin position="40"/>
        <end position="61"/>
    </location>
</feature>
<gene>
    <name evidence="2" type="ORF">LARSCL_LOCUS16448</name>
</gene>
<feature type="transmembrane region" description="Helical" evidence="1">
    <location>
        <begin position="67"/>
        <end position="87"/>
    </location>
</feature>